<sequence>MLLGQLMTSPTTLINTQGVILPLNTWTHIAIVYLNTNGFRLFINGQLIDAVSGSMTTNQFSLYITLGNNSPGLSISSSSCVSSTVVAGPYRGAIDEFRIYNRELDVQELCVLANI</sequence>
<dbReference type="SUPFAM" id="SSF49899">
    <property type="entry name" value="Concanavalin A-like lectins/glucanases"/>
    <property type="match status" value="1"/>
</dbReference>
<dbReference type="EMBL" id="CAJOBD010002976">
    <property type="protein sequence ID" value="CAF3920727.1"/>
    <property type="molecule type" value="Genomic_DNA"/>
</dbReference>
<dbReference type="Proteomes" id="UP000663854">
    <property type="component" value="Unassembled WGS sequence"/>
</dbReference>
<evidence type="ECO:0000313" key="4">
    <source>
        <dbReference type="EMBL" id="CAF3920727.1"/>
    </source>
</evidence>
<evidence type="ECO:0008006" key="6">
    <source>
        <dbReference type="Google" id="ProtNLM"/>
    </source>
</evidence>
<dbReference type="Proteomes" id="UP000663836">
    <property type="component" value="Unassembled WGS sequence"/>
</dbReference>
<evidence type="ECO:0000313" key="3">
    <source>
        <dbReference type="EMBL" id="CAF1032438.1"/>
    </source>
</evidence>
<dbReference type="EMBL" id="CAJNOT010000132">
    <property type="protein sequence ID" value="CAF0856008.1"/>
    <property type="molecule type" value="Genomic_DNA"/>
</dbReference>
<evidence type="ECO:0000313" key="1">
    <source>
        <dbReference type="EMBL" id="CAF0856008.1"/>
    </source>
</evidence>
<dbReference type="InterPro" id="IPR013320">
    <property type="entry name" value="ConA-like_dom_sf"/>
</dbReference>
<dbReference type="EMBL" id="CAJNOH010000259">
    <property type="protein sequence ID" value="CAF0972447.1"/>
    <property type="molecule type" value="Genomic_DNA"/>
</dbReference>
<dbReference type="Gene3D" id="2.60.120.200">
    <property type="match status" value="1"/>
</dbReference>
<evidence type="ECO:0000313" key="2">
    <source>
        <dbReference type="EMBL" id="CAF0972447.1"/>
    </source>
</evidence>
<accession>A0A814IZ47</accession>
<proteinExistence type="predicted"/>
<comment type="caution">
    <text evidence="3">The sequence shown here is derived from an EMBL/GenBank/DDBJ whole genome shotgun (WGS) entry which is preliminary data.</text>
</comment>
<gene>
    <name evidence="4" type="ORF">JBS370_LOCUS21907</name>
    <name evidence="3" type="ORF">JXQ802_LOCUS15712</name>
    <name evidence="2" type="ORF">PYM288_LOCUS13181</name>
    <name evidence="1" type="ORF">ZHD862_LOCUS5125</name>
</gene>
<dbReference type="EMBL" id="CAJNOL010000369">
    <property type="protein sequence ID" value="CAF1032438.1"/>
    <property type="molecule type" value="Genomic_DNA"/>
</dbReference>
<dbReference type="AlphaFoldDB" id="A0A814IZ47"/>
<dbReference type="Pfam" id="PF13385">
    <property type="entry name" value="Laminin_G_3"/>
    <property type="match status" value="1"/>
</dbReference>
<protein>
    <recommendedName>
        <fullName evidence="6">LamG domain-containing protein</fullName>
    </recommendedName>
</protein>
<dbReference type="Proteomes" id="UP000663870">
    <property type="component" value="Unassembled WGS sequence"/>
</dbReference>
<name>A0A814IZ47_9BILA</name>
<reference evidence="3" key="1">
    <citation type="submission" date="2021-02" db="EMBL/GenBank/DDBJ databases">
        <authorList>
            <person name="Nowell W R."/>
        </authorList>
    </citation>
    <scope>NUCLEOTIDE SEQUENCE</scope>
</reference>
<organism evidence="3 5">
    <name type="scientific">Rotaria sordida</name>
    <dbReference type="NCBI Taxonomy" id="392033"/>
    <lineage>
        <taxon>Eukaryota</taxon>
        <taxon>Metazoa</taxon>
        <taxon>Spiralia</taxon>
        <taxon>Gnathifera</taxon>
        <taxon>Rotifera</taxon>
        <taxon>Eurotatoria</taxon>
        <taxon>Bdelloidea</taxon>
        <taxon>Philodinida</taxon>
        <taxon>Philodinidae</taxon>
        <taxon>Rotaria</taxon>
    </lineage>
</organism>
<keyword evidence="5" id="KW-1185">Reference proteome</keyword>
<evidence type="ECO:0000313" key="5">
    <source>
        <dbReference type="Proteomes" id="UP000663870"/>
    </source>
</evidence>
<dbReference type="Proteomes" id="UP000663864">
    <property type="component" value="Unassembled WGS sequence"/>
</dbReference>